<dbReference type="InterPro" id="IPR036250">
    <property type="entry name" value="AcylCo_DH-like_C"/>
</dbReference>
<dbReference type="InterPro" id="IPR009100">
    <property type="entry name" value="AcylCoA_DH/oxidase_NM_dom_sf"/>
</dbReference>
<organism evidence="2">
    <name type="scientific">Pedococcus sp. KACC 23699</name>
    <dbReference type="NCBI Taxonomy" id="3149228"/>
    <lineage>
        <taxon>Bacteria</taxon>
        <taxon>Bacillati</taxon>
        <taxon>Actinomycetota</taxon>
        <taxon>Actinomycetes</taxon>
        <taxon>Micrococcales</taxon>
        <taxon>Intrasporangiaceae</taxon>
        <taxon>Pedococcus</taxon>
    </lineage>
</organism>
<dbReference type="Gene3D" id="2.40.110.10">
    <property type="entry name" value="Butyryl-CoA Dehydrogenase, subunit A, domain 2"/>
    <property type="match status" value="1"/>
</dbReference>
<dbReference type="AlphaFoldDB" id="A0AAU7JTQ7"/>
<sequence>MAPEPSATAPRWVALTMEPTSSPTSSPASDRDSALLVRARAAAGDVPRALELLPDLSETPLPGRGDTARLWSTLASLAAVDLTVARVAEPHLDALAILDQAGLALPPADTTWGVWAAHAPGARLEATATSDGSFRLDGTKPWCSLAQHVDHAVVTAHTSPTARRAFVVDLAHPGATHDDPRGWVSRGLPALVSVATHYDGVPAGPVGADDWYLQRPGFAWGGMGVAACWYGAAVGLARTLGAACGRREPDQVALMHLGAVDARLHAARAVLSEAALAVDSGAADGDAGALLAARVRAVVAGAAEEVLARVGHALGPGPLTSDAEHAARTADLTVYLRQHHAERDEAALGRQSMDVWSGPGAGLKADAGTAP</sequence>
<name>A0AAU7JTQ7_9MICO</name>
<accession>A0AAU7JTQ7</accession>
<dbReference type="EMBL" id="CP157483">
    <property type="protein sequence ID" value="XBO43550.1"/>
    <property type="molecule type" value="Genomic_DNA"/>
</dbReference>
<dbReference type="RefSeq" id="WP_406830991.1">
    <property type="nucleotide sequence ID" value="NZ_CP157483.1"/>
</dbReference>
<dbReference type="InterPro" id="IPR046373">
    <property type="entry name" value="Acyl-CoA_Oxase/DH_mid-dom_sf"/>
</dbReference>
<evidence type="ECO:0000256" key="1">
    <source>
        <dbReference type="SAM" id="MobiDB-lite"/>
    </source>
</evidence>
<dbReference type="SUPFAM" id="SSF47203">
    <property type="entry name" value="Acyl-CoA dehydrogenase C-terminal domain-like"/>
    <property type="match status" value="1"/>
</dbReference>
<dbReference type="SUPFAM" id="SSF56645">
    <property type="entry name" value="Acyl-CoA dehydrogenase NM domain-like"/>
    <property type="match status" value="1"/>
</dbReference>
<gene>
    <name evidence="2" type="ORF">ABEG17_18610</name>
</gene>
<protein>
    <submittedName>
        <fullName evidence="2">Acyl-CoA dehydrogenase family protein</fullName>
        <ecNumber evidence="2">1.-.-.-</ecNumber>
    </submittedName>
</protein>
<feature type="region of interest" description="Disordered" evidence="1">
    <location>
        <begin position="1"/>
        <end position="32"/>
    </location>
</feature>
<proteinExistence type="predicted"/>
<dbReference type="GO" id="GO:0016627">
    <property type="term" value="F:oxidoreductase activity, acting on the CH-CH group of donors"/>
    <property type="evidence" value="ECO:0007669"/>
    <property type="project" value="InterPro"/>
</dbReference>
<keyword evidence="2" id="KW-0560">Oxidoreductase</keyword>
<dbReference type="EC" id="1.-.-.-" evidence="2"/>
<evidence type="ECO:0000313" key="2">
    <source>
        <dbReference type="EMBL" id="XBO43550.1"/>
    </source>
</evidence>
<reference evidence="2" key="1">
    <citation type="submission" date="2024-05" db="EMBL/GenBank/DDBJ databases">
        <authorList>
            <person name="Kim S."/>
            <person name="Heo J."/>
            <person name="Choi H."/>
            <person name="Choi Y."/>
            <person name="Kwon S.-W."/>
            <person name="Kim Y."/>
        </authorList>
    </citation>
    <scope>NUCLEOTIDE SEQUENCE</scope>
    <source>
        <strain evidence="2">KACC 23699</strain>
    </source>
</reference>